<protein>
    <submittedName>
        <fullName evidence="3">Uncharacterized protein</fullName>
    </submittedName>
</protein>
<feature type="region of interest" description="Disordered" evidence="1">
    <location>
        <begin position="67"/>
        <end position="87"/>
    </location>
</feature>
<comment type="caution">
    <text evidence="3">The sequence shown here is derived from an EMBL/GenBank/DDBJ whole genome shotgun (WGS) entry which is preliminary data.</text>
</comment>
<gene>
    <name evidence="3" type="ORF">DI536_15195</name>
</gene>
<evidence type="ECO:0000256" key="1">
    <source>
        <dbReference type="SAM" id="MobiDB-lite"/>
    </source>
</evidence>
<dbReference type="EMBL" id="QFQP01000012">
    <property type="protein sequence ID" value="PZR12251.1"/>
    <property type="molecule type" value="Genomic_DNA"/>
</dbReference>
<proteinExistence type="predicted"/>
<name>A0A2W5VPA7_9BACT</name>
<feature type="signal peptide" evidence="2">
    <location>
        <begin position="1"/>
        <end position="26"/>
    </location>
</feature>
<dbReference type="Proteomes" id="UP000249061">
    <property type="component" value="Unassembled WGS sequence"/>
</dbReference>
<accession>A0A2W5VPA7</accession>
<keyword evidence="2" id="KW-0732">Signal</keyword>
<reference evidence="3 4" key="1">
    <citation type="submission" date="2017-08" db="EMBL/GenBank/DDBJ databases">
        <title>Infants hospitalized years apart are colonized by the same room-sourced microbial strains.</title>
        <authorList>
            <person name="Brooks B."/>
            <person name="Olm M.R."/>
            <person name="Firek B.A."/>
            <person name="Baker R."/>
            <person name="Thomas B.C."/>
            <person name="Morowitz M.J."/>
            <person name="Banfield J.F."/>
        </authorList>
    </citation>
    <scope>NUCLEOTIDE SEQUENCE [LARGE SCALE GENOMIC DNA]</scope>
    <source>
        <strain evidence="3">S2_003_000_R2_14</strain>
    </source>
</reference>
<feature type="chain" id="PRO_5015986155" evidence="2">
    <location>
        <begin position="27"/>
        <end position="87"/>
    </location>
</feature>
<evidence type="ECO:0000256" key="2">
    <source>
        <dbReference type="SAM" id="SignalP"/>
    </source>
</evidence>
<dbReference type="AlphaFoldDB" id="A0A2W5VPA7"/>
<evidence type="ECO:0000313" key="4">
    <source>
        <dbReference type="Proteomes" id="UP000249061"/>
    </source>
</evidence>
<sequence>MLAAVFAMSASLAAIGAVVISDLAYAGEPQPVMEADEVVKAPVVKISKVEAKQDLVIPEAADLPNFEPAPKKSKKRAKVDFGQFEGY</sequence>
<evidence type="ECO:0000313" key="3">
    <source>
        <dbReference type="EMBL" id="PZR12251.1"/>
    </source>
</evidence>
<organism evidence="3 4">
    <name type="scientific">Archangium gephyra</name>
    <dbReference type="NCBI Taxonomy" id="48"/>
    <lineage>
        <taxon>Bacteria</taxon>
        <taxon>Pseudomonadati</taxon>
        <taxon>Myxococcota</taxon>
        <taxon>Myxococcia</taxon>
        <taxon>Myxococcales</taxon>
        <taxon>Cystobacterineae</taxon>
        <taxon>Archangiaceae</taxon>
        <taxon>Archangium</taxon>
    </lineage>
</organism>